<dbReference type="PRINTS" id="PR00344">
    <property type="entry name" value="BCTRLSENSOR"/>
</dbReference>
<evidence type="ECO:0000313" key="24">
    <source>
        <dbReference type="EMBL" id="RUT28983.1"/>
    </source>
</evidence>
<dbReference type="InterPro" id="IPR004358">
    <property type="entry name" value="Sig_transdc_His_kin-like_C"/>
</dbReference>
<dbReference type="GO" id="GO:0016020">
    <property type="term" value="C:membrane"/>
    <property type="evidence" value="ECO:0007669"/>
    <property type="project" value="InterPro"/>
</dbReference>
<sequence length="376" mass="42589">MNKDRSYRDTGDILGKSVNNLLNQLEDHLQDSAFAAQLKDSLQMLSDLKFALDESSIVAMTDNQGVIIYVNDKFCDISKYSRSELLGQDHRIINSGYHDKTFIRDLWRTINRGQVWRGDIKNRAKDGSYYWVDTTIVPFLGDDGRPYQFLAIRNEITKQKDSEEALQFMVTQVMNIQENERKRFSRELHDGIGQSLFSLVIQLDQLIEAGHSPNELESLRKFVTGIMEDVRGMAWEMRPSVLDDLGVVPALRTYIDNYSRHYGMSVTFNCTLKRRLNVDVETTIYRVIQEALTNIAKYADVSEAAVSLLDEGHEVLVLIRDEGMGFANRHEGGGVGLLSMEERARSVGGTLTIQSEPDKGTTIELGIPNHTPDSTN</sequence>
<dbReference type="InterPro" id="IPR003594">
    <property type="entry name" value="HATPase_dom"/>
</dbReference>
<keyword evidence="13" id="KW-0067">ATP-binding</keyword>
<dbReference type="CDD" id="cd00130">
    <property type="entry name" value="PAS"/>
    <property type="match status" value="1"/>
</dbReference>
<organism evidence="24 25">
    <name type="scientific">Paenibacillus zeisoli</name>
    <dbReference type="NCBI Taxonomy" id="2496267"/>
    <lineage>
        <taxon>Bacteria</taxon>
        <taxon>Bacillati</taxon>
        <taxon>Bacillota</taxon>
        <taxon>Bacilli</taxon>
        <taxon>Bacillales</taxon>
        <taxon>Paenibacillaceae</taxon>
        <taxon>Paenibacillus</taxon>
    </lineage>
</organism>
<evidence type="ECO:0000259" key="23">
    <source>
        <dbReference type="PROSITE" id="PS50113"/>
    </source>
</evidence>
<evidence type="ECO:0000256" key="1">
    <source>
        <dbReference type="ARBA" id="ARBA00000085"/>
    </source>
</evidence>
<comment type="caution">
    <text evidence="24">The sequence shown here is derived from an EMBL/GenBank/DDBJ whole genome shotgun (WGS) entry which is preliminary data.</text>
</comment>
<keyword evidence="15" id="KW-0902">Two-component regulatory system</keyword>
<dbReference type="GO" id="GO:0005524">
    <property type="term" value="F:ATP binding"/>
    <property type="evidence" value="ECO:0007669"/>
    <property type="project" value="UniProtKB-KW"/>
</dbReference>
<feature type="region of interest" description="Disordered" evidence="20">
    <location>
        <begin position="352"/>
        <end position="376"/>
    </location>
</feature>
<dbReference type="PANTHER" id="PTHR24421:SF10">
    <property type="entry name" value="NITRATE_NITRITE SENSOR PROTEIN NARQ"/>
    <property type="match status" value="1"/>
</dbReference>
<comment type="PTM">
    <text evidence="19">Autophosphorylated.</text>
</comment>
<dbReference type="InterPro" id="IPR011712">
    <property type="entry name" value="Sig_transdc_His_kin_sub3_dim/P"/>
</dbReference>
<dbReference type="RefSeq" id="WP_127200331.1">
    <property type="nucleotide sequence ID" value="NZ_RZNX01000008.1"/>
</dbReference>
<evidence type="ECO:0000256" key="6">
    <source>
        <dbReference type="ARBA" id="ARBA00022485"/>
    </source>
</evidence>
<keyword evidence="14" id="KW-0408">Iron</keyword>
<dbReference type="Proteomes" id="UP000272464">
    <property type="component" value="Unassembled WGS sequence"/>
</dbReference>
<proteinExistence type="predicted"/>
<dbReference type="GO" id="GO:0051539">
    <property type="term" value="F:4 iron, 4 sulfur cluster binding"/>
    <property type="evidence" value="ECO:0007669"/>
    <property type="project" value="UniProtKB-KW"/>
</dbReference>
<reference evidence="24 25" key="1">
    <citation type="submission" date="2018-12" db="EMBL/GenBank/DDBJ databases">
        <authorList>
            <person name="Sun L."/>
            <person name="Chen Z."/>
        </authorList>
    </citation>
    <scope>NUCLEOTIDE SEQUENCE [LARGE SCALE GENOMIC DNA]</scope>
    <source>
        <strain evidence="24 25">3-5-3</strain>
    </source>
</reference>
<dbReference type="PROSITE" id="PS50112">
    <property type="entry name" value="PAS"/>
    <property type="match status" value="1"/>
</dbReference>
<keyword evidence="11" id="KW-0547">Nucleotide-binding</keyword>
<dbReference type="PROSITE" id="PS50113">
    <property type="entry name" value="PAC"/>
    <property type="match status" value="1"/>
</dbReference>
<evidence type="ECO:0000256" key="10">
    <source>
        <dbReference type="ARBA" id="ARBA00022723"/>
    </source>
</evidence>
<evidence type="ECO:0000256" key="12">
    <source>
        <dbReference type="ARBA" id="ARBA00022777"/>
    </source>
</evidence>
<evidence type="ECO:0000256" key="15">
    <source>
        <dbReference type="ARBA" id="ARBA00023012"/>
    </source>
</evidence>
<evidence type="ECO:0000313" key="25">
    <source>
        <dbReference type="Proteomes" id="UP000272464"/>
    </source>
</evidence>
<dbReference type="InterPro" id="IPR005467">
    <property type="entry name" value="His_kinase_dom"/>
</dbReference>
<dbReference type="Pfam" id="PF13426">
    <property type="entry name" value="PAS_9"/>
    <property type="match status" value="1"/>
</dbReference>
<dbReference type="InterPro" id="IPR000700">
    <property type="entry name" value="PAS-assoc_C"/>
</dbReference>
<evidence type="ECO:0000256" key="13">
    <source>
        <dbReference type="ARBA" id="ARBA00022840"/>
    </source>
</evidence>
<comment type="cofactor">
    <cofactor evidence="2">
        <name>[4Fe-4S] cluster</name>
        <dbReference type="ChEBI" id="CHEBI:49883"/>
    </cofactor>
</comment>
<dbReference type="Gene3D" id="1.20.5.1930">
    <property type="match status" value="1"/>
</dbReference>
<evidence type="ECO:0000256" key="11">
    <source>
        <dbReference type="ARBA" id="ARBA00022741"/>
    </source>
</evidence>
<dbReference type="AlphaFoldDB" id="A0A433X4H3"/>
<evidence type="ECO:0000256" key="7">
    <source>
        <dbReference type="ARBA" id="ARBA00022490"/>
    </source>
</evidence>
<evidence type="ECO:0000256" key="9">
    <source>
        <dbReference type="ARBA" id="ARBA00022679"/>
    </source>
</evidence>
<evidence type="ECO:0000256" key="18">
    <source>
        <dbReference type="ARBA" id="ARBA00030800"/>
    </source>
</evidence>
<evidence type="ECO:0000256" key="4">
    <source>
        <dbReference type="ARBA" id="ARBA00012438"/>
    </source>
</evidence>
<name>A0A433X4H3_9BACL</name>
<dbReference type="SMART" id="SM00086">
    <property type="entry name" value="PAC"/>
    <property type="match status" value="1"/>
</dbReference>
<keyword evidence="10" id="KW-0479">Metal-binding</keyword>
<feature type="domain" description="PAS" evidence="22">
    <location>
        <begin position="58"/>
        <end position="88"/>
    </location>
</feature>
<evidence type="ECO:0000256" key="20">
    <source>
        <dbReference type="SAM" id="MobiDB-lite"/>
    </source>
</evidence>
<dbReference type="GO" id="GO:0039693">
    <property type="term" value="P:viral DNA genome replication"/>
    <property type="evidence" value="ECO:0007669"/>
    <property type="project" value="InterPro"/>
</dbReference>
<accession>A0A433X4H3</accession>
<dbReference type="InterPro" id="IPR050482">
    <property type="entry name" value="Sensor_HK_TwoCompSys"/>
</dbReference>
<comment type="function">
    <text evidence="17">Member of the two-component regulatory system NreB/NreC involved in the control of dissimilatory nitrate/nitrite reduction in response to oxygen. NreB functions as a direct oxygen sensor histidine kinase which is autophosphorylated, in the absence of oxygen, probably at the conserved histidine residue, and transfers its phosphate group probably to a conserved aspartate residue of NreC. NreB/NreC activates the expression of the nitrate (narGHJI) and nitrite (nir) reductase operons, as well as the putative nitrate transporter gene narT.</text>
</comment>
<dbReference type="OrthoDB" id="9760839at2"/>
<dbReference type="PROSITE" id="PS50109">
    <property type="entry name" value="HIS_KIN"/>
    <property type="match status" value="1"/>
</dbReference>
<evidence type="ECO:0000256" key="17">
    <source>
        <dbReference type="ARBA" id="ARBA00024827"/>
    </source>
</evidence>
<comment type="catalytic activity">
    <reaction evidence="1">
        <text>ATP + protein L-histidine = ADP + protein N-phospho-L-histidine.</text>
        <dbReference type="EC" id="2.7.13.3"/>
    </reaction>
</comment>
<dbReference type="GO" id="GO:0005506">
    <property type="term" value="F:iron ion binding"/>
    <property type="evidence" value="ECO:0007669"/>
    <property type="project" value="InterPro"/>
</dbReference>
<feature type="domain" description="PAC" evidence="23">
    <location>
        <begin position="116"/>
        <end position="168"/>
    </location>
</feature>
<dbReference type="Pfam" id="PF02518">
    <property type="entry name" value="HATPase_c"/>
    <property type="match status" value="1"/>
</dbReference>
<evidence type="ECO:0000259" key="21">
    <source>
        <dbReference type="PROSITE" id="PS50109"/>
    </source>
</evidence>
<gene>
    <name evidence="24" type="ORF">EJP77_16385</name>
</gene>
<keyword evidence="9" id="KW-0808">Transferase</keyword>
<dbReference type="InterPro" id="IPR001610">
    <property type="entry name" value="PAC"/>
</dbReference>
<evidence type="ECO:0000256" key="14">
    <source>
        <dbReference type="ARBA" id="ARBA00023004"/>
    </source>
</evidence>
<keyword evidence="6" id="KW-0004">4Fe-4S</keyword>
<dbReference type="EC" id="2.7.13.3" evidence="4"/>
<dbReference type="CDD" id="cd16917">
    <property type="entry name" value="HATPase_UhpB-NarQ-NarX-like"/>
    <property type="match status" value="1"/>
</dbReference>
<dbReference type="GO" id="GO:0005737">
    <property type="term" value="C:cytoplasm"/>
    <property type="evidence" value="ECO:0007669"/>
    <property type="project" value="UniProtKB-SubCell"/>
</dbReference>
<keyword evidence="16" id="KW-0411">Iron-sulfur</keyword>
<dbReference type="InterPro" id="IPR035965">
    <property type="entry name" value="PAS-like_dom_sf"/>
</dbReference>
<evidence type="ECO:0000256" key="2">
    <source>
        <dbReference type="ARBA" id="ARBA00001966"/>
    </source>
</evidence>
<comment type="subcellular location">
    <subcellularLocation>
        <location evidence="3">Cytoplasm</location>
    </subcellularLocation>
</comment>
<evidence type="ECO:0000256" key="3">
    <source>
        <dbReference type="ARBA" id="ARBA00004496"/>
    </source>
</evidence>
<keyword evidence="7" id="KW-0963">Cytoplasm</keyword>
<dbReference type="Pfam" id="PF07730">
    <property type="entry name" value="HisKA_3"/>
    <property type="match status" value="1"/>
</dbReference>
<dbReference type="SMART" id="SM00387">
    <property type="entry name" value="HATPase_c"/>
    <property type="match status" value="1"/>
</dbReference>
<keyword evidence="12" id="KW-0418">Kinase</keyword>
<evidence type="ECO:0000256" key="8">
    <source>
        <dbReference type="ARBA" id="ARBA00022553"/>
    </source>
</evidence>
<dbReference type="InterPro" id="IPR036890">
    <property type="entry name" value="HATPase_C_sf"/>
</dbReference>
<dbReference type="EMBL" id="RZNX01000008">
    <property type="protein sequence ID" value="RUT28983.1"/>
    <property type="molecule type" value="Genomic_DNA"/>
</dbReference>
<evidence type="ECO:0000256" key="19">
    <source>
        <dbReference type="PIRSR" id="PIRSR037432-51"/>
    </source>
</evidence>
<dbReference type="NCBIfam" id="TIGR00229">
    <property type="entry name" value="sensory_box"/>
    <property type="match status" value="1"/>
</dbReference>
<keyword evidence="25" id="KW-1185">Reference proteome</keyword>
<dbReference type="SUPFAM" id="SSF55874">
    <property type="entry name" value="ATPase domain of HSP90 chaperone/DNA topoisomerase II/histidine kinase"/>
    <property type="match status" value="1"/>
</dbReference>
<evidence type="ECO:0000256" key="16">
    <source>
        <dbReference type="ARBA" id="ARBA00023014"/>
    </source>
</evidence>
<protein>
    <recommendedName>
        <fullName evidence="5">Oxygen sensor histidine kinase NreB</fullName>
        <ecNumber evidence="4">2.7.13.3</ecNumber>
    </recommendedName>
    <alternativeName>
        <fullName evidence="18">Nitrogen regulation protein B</fullName>
    </alternativeName>
</protein>
<dbReference type="GO" id="GO:0019784">
    <property type="term" value="F:deNEDDylase activity"/>
    <property type="evidence" value="ECO:0007669"/>
    <property type="project" value="InterPro"/>
</dbReference>
<evidence type="ECO:0000259" key="22">
    <source>
        <dbReference type="PROSITE" id="PS50112"/>
    </source>
</evidence>
<dbReference type="GO" id="GO:0046983">
    <property type="term" value="F:protein dimerization activity"/>
    <property type="evidence" value="ECO:0007669"/>
    <property type="project" value="InterPro"/>
</dbReference>
<dbReference type="InterPro" id="IPR000014">
    <property type="entry name" value="PAS"/>
</dbReference>
<dbReference type="GO" id="GO:0000155">
    <property type="term" value="F:phosphorelay sensor kinase activity"/>
    <property type="evidence" value="ECO:0007669"/>
    <property type="project" value="InterPro"/>
</dbReference>
<feature type="modified residue" description="Phosphohistidine; by autocatalysis" evidence="19">
    <location>
        <position position="189"/>
    </location>
</feature>
<dbReference type="Gene3D" id="3.30.565.10">
    <property type="entry name" value="Histidine kinase-like ATPase, C-terminal domain"/>
    <property type="match status" value="1"/>
</dbReference>
<dbReference type="SUPFAM" id="SSF55785">
    <property type="entry name" value="PYP-like sensor domain (PAS domain)"/>
    <property type="match status" value="1"/>
</dbReference>
<feature type="domain" description="Histidine kinase" evidence="21">
    <location>
        <begin position="284"/>
        <end position="371"/>
    </location>
</feature>
<keyword evidence="8 19" id="KW-0597">Phosphoprotein</keyword>
<dbReference type="Gene3D" id="3.30.450.20">
    <property type="entry name" value="PAS domain"/>
    <property type="match status" value="1"/>
</dbReference>
<evidence type="ECO:0000256" key="5">
    <source>
        <dbReference type="ARBA" id="ARBA00017322"/>
    </source>
</evidence>
<dbReference type="PANTHER" id="PTHR24421">
    <property type="entry name" value="NITRATE/NITRITE SENSOR PROTEIN NARX-RELATED"/>
    <property type="match status" value="1"/>
</dbReference>